<protein>
    <recommendedName>
        <fullName evidence="5 6">Cell division protein FtsA</fullName>
    </recommendedName>
</protein>
<dbReference type="Gene3D" id="3.30.1490.110">
    <property type="match status" value="1"/>
</dbReference>
<dbReference type="InterPro" id="IPR020823">
    <property type="entry name" value="Cell_div_FtsA"/>
</dbReference>
<dbReference type="SMART" id="SM00842">
    <property type="entry name" value="FtsA"/>
    <property type="match status" value="1"/>
</dbReference>
<dbReference type="Gene3D" id="3.30.420.40">
    <property type="match status" value="1"/>
</dbReference>
<dbReference type="Pfam" id="PF02491">
    <property type="entry name" value="SHS2_FTSA"/>
    <property type="match status" value="1"/>
</dbReference>
<comment type="subunit">
    <text evidence="5">Self-interacts. Interacts with FtsZ.</text>
</comment>
<evidence type="ECO:0000256" key="5">
    <source>
        <dbReference type="HAMAP-Rule" id="MF_02033"/>
    </source>
</evidence>
<evidence type="ECO:0000313" key="9">
    <source>
        <dbReference type="Proteomes" id="UP000030539"/>
    </source>
</evidence>
<dbReference type="PANTHER" id="PTHR32432">
    <property type="entry name" value="CELL DIVISION PROTEIN FTSA-RELATED"/>
    <property type="match status" value="1"/>
</dbReference>
<evidence type="ECO:0000256" key="4">
    <source>
        <dbReference type="ARBA" id="ARBA00023306"/>
    </source>
</evidence>
<comment type="function">
    <text evidence="5 6">Cell division protein that is involved in the assembly of the Z ring. May serve as a membrane anchor for the Z ring.</text>
</comment>
<comment type="similarity">
    <text evidence="5 6">Belongs to the FtsA/MreB family.</text>
</comment>
<dbReference type="EMBL" id="JPXX01000021">
    <property type="protein sequence ID" value="KGQ37002.1"/>
    <property type="molecule type" value="Genomic_DNA"/>
</dbReference>
<sequence length="433" mass="46441">MAKIDEPQIIVGLEIGTSKVIAVVGELLPDGVVNVIGVGSCPSKGIDKGSITDLEAVVNSIQRAIEAAESVADLKLIARVTLAITGEHIQSLNESGFVPLSGEVTQADIDESMHIASSVKVGDGLTVLHVIPQEFSVDRQMNIKNPLGLQGVRLTAQAHLIACHQDWLINLRKAVERSGLIVDQIVFSGLASSYSVLSEEEKELGVCLIDIGAGTMDILVFTDGALRYSKVIPYAGNRVTDDVAQGIYTSRSNAENIKVNYGSAVLLSASEKRTSPDKLIEVQGIGGRPPRGLTREDLSIITSARYRELLGMVDKELRQLKQELKNNNVASDLIAGVVLTGGGALIDGILDCATEVFGQQVQVKIGTPLNITGLTDYVDKPQYATVLGLLQYTYYNGESQQPLKTKGIGKELSKTNKVAGFLKKFIDKVKSEF</sequence>
<feature type="domain" description="SHS2" evidence="7">
    <location>
        <begin position="10"/>
        <end position="196"/>
    </location>
</feature>
<dbReference type="GO" id="GO:0043093">
    <property type="term" value="P:FtsZ-dependent cytokinesis"/>
    <property type="evidence" value="ECO:0007669"/>
    <property type="project" value="UniProtKB-UniRule"/>
</dbReference>
<dbReference type="HAMAP" id="MF_02033">
    <property type="entry name" value="FtsA"/>
    <property type="match status" value="1"/>
</dbReference>
<gene>
    <name evidence="5 8" type="primary">ftsA</name>
    <name evidence="8" type="ORF">JP36_07845</name>
</gene>
<evidence type="ECO:0000256" key="2">
    <source>
        <dbReference type="ARBA" id="ARBA00022618"/>
    </source>
</evidence>
<keyword evidence="4 5" id="KW-0131">Cell cycle</keyword>
<evidence type="ECO:0000256" key="3">
    <source>
        <dbReference type="ARBA" id="ARBA00023136"/>
    </source>
</evidence>
<dbReference type="CDD" id="cd24048">
    <property type="entry name" value="ASKHA_NBD_FtsA"/>
    <property type="match status" value="1"/>
</dbReference>
<comment type="subcellular location">
    <subcellularLocation>
        <location evidence="5">Cell membrane</location>
        <topology evidence="5">Peripheral membrane protein</topology>
        <orientation evidence="5">Cytoplasmic side</orientation>
    </subcellularLocation>
    <text evidence="5">Localizes to the Z ring in an FtsZ-dependent manner. Targeted to the membrane through a conserved C-terminal amphipathic helix.</text>
</comment>
<dbReference type="eggNOG" id="COG0849">
    <property type="taxonomic scope" value="Bacteria"/>
</dbReference>
<dbReference type="PANTHER" id="PTHR32432:SF4">
    <property type="entry name" value="CELL DIVISION PROTEIN FTSA"/>
    <property type="match status" value="1"/>
</dbReference>
<organism evidence="8 9">
    <name type="scientific">Gallibacterium genomosp. 1</name>
    <dbReference type="NCBI Taxonomy" id="155515"/>
    <lineage>
        <taxon>Bacteria</taxon>
        <taxon>Pseudomonadati</taxon>
        <taxon>Pseudomonadota</taxon>
        <taxon>Gammaproteobacteria</taxon>
        <taxon>Pasteurellales</taxon>
        <taxon>Pasteurellaceae</taxon>
        <taxon>Gallibacterium</taxon>
    </lineage>
</organism>
<dbReference type="NCBIfam" id="NF007009">
    <property type="entry name" value="PRK09472.1"/>
    <property type="match status" value="1"/>
</dbReference>
<dbReference type="GO" id="GO:0032153">
    <property type="term" value="C:cell division site"/>
    <property type="evidence" value="ECO:0007669"/>
    <property type="project" value="UniProtKB-UniRule"/>
</dbReference>
<reference evidence="8 9" key="1">
    <citation type="submission" date="2014-08" db="EMBL/GenBank/DDBJ databases">
        <title>Chaperone-usher fimbriae in a diverse selection of Gallibacterium genomes.</title>
        <authorList>
            <person name="Kudirkiene E."/>
            <person name="Bager R.J."/>
            <person name="Johnson T.J."/>
            <person name="Bojesen A.M."/>
        </authorList>
    </citation>
    <scope>NUCLEOTIDE SEQUENCE [LARGE SCALE GENOMIC DNA]</scope>
    <source>
        <strain evidence="8 9">CCM5974</strain>
    </source>
</reference>
<dbReference type="GeneID" id="77263735"/>
<dbReference type="AlphaFoldDB" id="A0A0A2Y1J2"/>
<evidence type="ECO:0000259" key="7">
    <source>
        <dbReference type="SMART" id="SM00842"/>
    </source>
</evidence>
<dbReference type="Pfam" id="PF14450">
    <property type="entry name" value="FtsA"/>
    <property type="match status" value="1"/>
</dbReference>
<accession>A0A0A2Y1J2</accession>
<evidence type="ECO:0000256" key="6">
    <source>
        <dbReference type="PIRNR" id="PIRNR003101"/>
    </source>
</evidence>
<dbReference type="SUPFAM" id="SSF53067">
    <property type="entry name" value="Actin-like ATPase domain"/>
    <property type="match status" value="2"/>
</dbReference>
<dbReference type="RefSeq" id="WP_013745290.1">
    <property type="nucleotide sequence ID" value="NZ_JPXX01000021.1"/>
</dbReference>
<comment type="caution">
    <text evidence="8">The sequence shown here is derived from an EMBL/GenBank/DDBJ whole genome shotgun (WGS) entry which is preliminary data.</text>
</comment>
<keyword evidence="3 5" id="KW-0472">Membrane</keyword>
<proteinExistence type="inferred from homology"/>
<dbReference type="InterPro" id="IPR003494">
    <property type="entry name" value="SHS2_FtsA"/>
</dbReference>
<dbReference type="InterPro" id="IPR043129">
    <property type="entry name" value="ATPase_NBD"/>
</dbReference>
<evidence type="ECO:0000256" key="1">
    <source>
        <dbReference type="ARBA" id="ARBA00022475"/>
    </source>
</evidence>
<dbReference type="NCBIfam" id="TIGR01174">
    <property type="entry name" value="ftsA"/>
    <property type="match status" value="1"/>
</dbReference>
<dbReference type="STRING" id="155515.JP36_07845"/>
<name>A0A0A2Y1J2_9PAST</name>
<dbReference type="PIRSF" id="PIRSF003101">
    <property type="entry name" value="FtsA"/>
    <property type="match status" value="1"/>
</dbReference>
<keyword evidence="2 5" id="KW-0132">Cell division</keyword>
<dbReference type="InterPro" id="IPR050696">
    <property type="entry name" value="FtsA/MreB"/>
</dbReference>
<keyword evidence="1 5" id="KW-1003">Cell membrane</keyword>
<dbReference type="FunFam" id="3.30.1490.110:FF:000001">
    <property type="entry name" value="Cell division protein FtsA"/>
    <property type="match status" value="1"/>
</dbReference>
<dbReference type="GO" id="GO:0009898">
    <property type="term" value="C:cytoplasmic side of plasma membrane"/>
    <property type="evidence" value="ECO:0007669"/>
    <property type="project" value="UniProtKB-UniRule"/>
</dbReference>
<dbReference type="Proteomes" id="UP000030539">
    <property type="component" value="Unassembled WGS sequence"/>
</dbReference>
<evidence type="ECO:0000313" key="8">
    <source>
        <dbReference type="EMBL" id="KGQ37002.1"/>
    </source>
</evidence>